<dbReference type="AlphaFoldDB" id="A0A4V3DNJ3"/>
<dbReference type="InterPro" id="IPR036388">
    <property type="entry name" value="WH-like_DNA-bd_sf"/>
</dbReference>
<keyword evidence="3" id="KW-0731">Sigma factor</keyword>
<organism evidence="7 8">
    <name type="scientific">Tahibacter aquaticus</name>
    <dbReference type="NCBI Taxonomy" id="520092"/>
    <lineage>
        <taxon>Bacteria</taxon>
        <taxon>Pseudomonadati</taxon>
        <taxon>Pseudomonadota</taxon>
        <taxon>Gammaproteobacteria</taxon>
        <taxon>Lysobacterales</taxon>
        <taxon>Rhodanobacteraceae</taxon>
        <taxon>Tahibacter</taxon>
    </lineage>
</organism>
<dbReference type="NCBIfam" id="TIGR02937">
    <property type="entry name" value="sigma70-ECF"/>
    <property type="match status" value="1"/>
</dbReference>
<dbReference type="InterPro" id="IPR013249">
    <property type="entry name" value="RNA_pol_sigma70_r4_t2"/>
</dbReference>
<name>A0A4V3DNJ3_9GAMM</name>
<dbReference type="InterPro" id="IPR039425">
    <property type="entry name" value="RNA_pol_sigma-70-like"/>
</dbReference>
<proteinExistence type="inferred from homology"/>
<comment type="caution">
    <text evidence="7">The sequence shown here is derived from an EMBL/GenBank/DDBJ whole genome shotgun (WGS) entry which is preliminary data.</text>
</comment>
<dbReference type="CDD" id="cd06171">
    <property type="entry name" value="Sigma70_r4"/>
    <property type="match status" value="1"/>
</dbReference>
<dbReference type="RefSeq" id="WP_243745921.1">
    <property type="nucleotide sequence ID" value="NZ_SNZH01000001.1"/>
</dbReference>
<evidence type="ECO:0000256" key="3">
    <source>
        <dbReference type="ARBA" id="ARBA00023082"/>
    </source>
</evidence>
<dbReference type="InterPro" id="IPR013325">
    <property type="entry name" value="RNA_pol_sigma_r2"/>
</dbReference>
<evidence type="ECO:0000313" key="7">
    <source>
        <dbReference type="EMBL" id="TDR48636.1"/>
    </source>
</evidence>
<reference evidence="7 8" key="1">
    <citation type="submission" date="2019-03" db="EMBL/GenBank/DDBJ databases">
        <title>Genomic Encyclopedia of Type Strains, Phase IV (KMG-IV): sequencing the most valuable type-strain genomes for metagenomic binning, comparative biology and taxonomic classification.</title>
        <authorList>
            <person name="Goeker M."/>
        </authorList>
    </citation>
    <scope>NUCLEOTIDE SEQUENCE [LARGE SCALE GENOMIC DNA]</scope>
    <source>
        <strain evidence="7 8">DSM 21667</strain>
    </source>
</reference>
<dbReference type="InterPro" id="IPR007627">
    <property type="entry name" value="RNA_pol_sigma70_r2"/>
</dbReference>
<dbReference type="SUPFAM" id="SSF88659">
    <property type="entry name" value="Sigma3 and sigma4 domains of RNA polymerase sigma factors"/>
    <property type="match status" value="1"/>
</dbReference>
<dbReference type="GO" id="GO:0006352">
    <property type="term" value="P:DNA-templated transcription initiation"/>
    <property type="evidence" value="ECO:0007669"/>
    <property type="project" value="InterPro"/>
</dbReference>
<gene>
    <name evidence="7" type="ORF">DFR29_101256</name>
</gene>
<dbReference type="Gene3D" id="1.10.1740.10">
    <property type="match status" value="1"/>
</dbReference>
<dbReference type="InterPro" id="IPR013324">
    <property type="entry name" value="RNA_pol_sigma_r3/r4-like"/>
</dbReference>
<evidence type="ECO:0000313" key="8">
    <source>
        <dbReference type="Proteomes" id="UP000295293"/>
    </source>
</evidence>
<keyword evidence="4" id="KW-0804">Transcription</keyword>
<comment type="similarity">
    <text evidence="1">Belongs to the sigma-70 factor family. ECF subfamily.</text>
</comment>
<evidence type="ECO:0000256" key="1">
    <source>
        <dbReference type="ARBA" id="ARBA00010641"/>
    </source>
</evidence>
<protein>
    <submittedName>
        <fullName evidence="7">RNA polymerase sigma-70 factor (ECF subfamily)</fullName>
    </submittedName>
</protein>
<evidence type="ECO:0000259" key="6">
    <source>
        <dbReference type="Pfam" id="PF08281"/>
    </source>
</evidence>
<sequence>MTRDEPTLALFSATPRTALFDRFVMEQRQALLGFLGRLNANQADAEDIAQESFLSLVRYRDQEPVESWRPLLFRIALNAWNDRRRRQHTRSDLTWLSLQEVGTEQVPSSDVPHDKRISDQQELALIRDTILQLPQRCRQVYLLNRIEGMSYSEIARHCGISVKAVEKHIAKALVTLRERVARADMSTGEAT</sequence>
<evidence type="ECO:0000259" key="5">
    <source>
        <dbReference type="Pfam" id="PF04542"/>
    </source>
</evidence>
<dbReference type="PANTHER" id="PTHR43133:SF63">
    <property type="entry name" value="RNA POLYMERASE SIGMA FACTOR FECI-RELATED"/>
    <property type="match status" value="1"/>
</dbReference>
<dbReference type="Proteomes" id="UP000295293">
    <property type="component" value="Unassembled WGS sequence"/>
</dbReference>
<dbReference type="Gene3D" id="1.10.10.10">
    <property type="entry name" value="Winged helix-like DNA-binding domain superfamily/Winged helix DNA-binding domain"/>
    <property type="match status" value="1"/>
</dbReference>
<feature type="domain" description="RNA polymerase sigma-70 region 2" evidence="5">
    <location>
        <begin position="25"/>
        <end position="88"/>
    </location>
</feature>
<dbReference type="GO" id="GO:0016987">
    <property type="term" value="F:sigma factor activity"/>
    <property type="evidence" value="ECO:0007669"/>
    <property type="project" value="UniProtKB-KW"/>
</dbReference>
<dbReference type="Pfam" id="PF08281">
    <property type="entry name" value="Sigma70_r4_2"/>
    <property type="match status" value="1"/>
</dbReference>
<dbReference type="GO" id="GO:0003677">
    <property type="term" value="F:DNA binding"/>
    <property type="evidence" value="ECO:0007669"/>
    <property type="project" value="InterPro"/>
</dbReference>
<dbReference type="SUPFAM" id="SSF88946">
    <property type="entry name" value="Sigma2 domain of RNA polymerase sigma factors"/>
    <property type="match status" value="1"/>
</dbReference>
<dbReference type="InterPro" id="IPR014284">
    <property type="entry name" value="RNA_pol_sigma-70_dom"/>
</dbReference>
<dbReference type="EMBL" id="SNZH01000001">
    <property type="protein sequence ID" value="TDR48636.1"/>
    <property type="molecule type" value="Genomic_DNA"/>
</dbReference>
<keyword evidence="2" id="KW-0805">Transcription regulation</keyword>
<evidence type="ECO:0000256" key="2">
    <source>
        <dbReference type="ARBA" id="ARBA00023015"/>
    </source>
</evidence>
<feature type="domain" description="RNA polymerase sigma factor 70 region 4 type 2" evidence="6">
    <location>
        <begin position="125"/>
        <end position="176"/>
    </location>
</feature>
<dbReference type="PANTHER" id="PTHR43133">
    <property type="entry name" value="RNA POLYMERASE ECF-TYPE SIGMA FACTO"/>
    <property type="match status" value="1"/>
</dbReference>
<evidence type="ECO:0000256" key="4">
    <source>
        <dbReference type="ARBA" id="ARBA00023163"/>
    </source>
</evidence>
<dbReference type="Pfam" id="PF04542">
    <property type="entry name" value="Sigma70_r2"/>
    <property type="match status" value="1"/>
</dbReference>
<accession>A0A4V3DNJ3</accession>
<keyword evidence="8" id="KW-1185">Reference proteome</keyword>